<keyword evidence="2" id="KW-1185">Reference proteome</keyword>
<dbReference type="KEGG" id="axl:AXY_02170"/>
<gene>
    <name evidence="1" type="ordered locus">AXY_02170</name>
</gene>
<dbReference type="STRING" id="698758.AXY_02170"/>
<dbReference type="OrthoDB" id="1696709at2"/>
<evidence type="ECO:0000313" key="1">
    <source>
        <dbReference type="EMBL" id="BAM46349.1"/>
    </source>
</evidence>
<dbReference type="PATRIC" id="fig|698758.3.peg.220"/>
<dbReference type="eggNOG" id="ENOG5032Y56">
    <property type="taxonomic scope" value="Bacteria"/>
</dbReference>
<organism evidence="1 2">
    <name type="scientific">Amphibacillus xylanus (strain ATCC 51415 / DSM 6626 / JCM 7361 / LMG 17667 / NBRC 15112 / Ep01)</name>
    <dbReference type="NCBI Taxonomy" id="698758"/>
    <lineage>
        <taxon>Bacteria</taxon>
        <taxon>Bacillati</taxon>
        <taxon>Bacillota</taxon>
        <taxon>Bacilli</taxon>
        <taxon>Bacillales</taxon>
        <taxon>Bacillaceae</taxon>
        <taxon>Amphibacillus</taxon>
    </lineage>
</organism>
<name>K0IV96_AMPXN</name>
<dbReference type="AlphaFoldDB" id="K0IV96"/>
<evidence type="ECO:0008006" key="3">
    <source>
        <dbReference type="Google" id="ProtNLM"/>
    </source>
</evidence>
<dbReference type="HOGENOM" id="CLU_159915_0_0_9"/>
<proteinExistence type="predicted"/>
<sequence>MVKVSIDNLADEITNALKEYTTEVEEGLEKAKEDNAKEAVKILKTTSPVGKRTRRKYKDGWRAKKVGSAWVVHNATNYQLTHLLEKGHAKVGPKGGRVPGKPHIYPAEQKAIVGYEKQLEKIIRGG</sequence>
<evidence type="ECO:0000313" key="2">
    <source>
        <dbReference type="Proteomes" id="UP000006294"/>
    </source>
</evidence>
<dbReference type="Proteomes" id="UP000006294">
    <property type="component" value="Chromosome"/>
</dbReference>
<dbReference type="EMBL" id="AP012050">
    <property type="protein sequence ID" value="BAM46349.1"/>
    <property type="molecule type" value="Genomic_DNA"/>
</dbReference>
<accession>K0IV96</accession>
<reference evidence="1 2" key="1">
    <citation type="submission" date="2011-01" db="EMBL/GenBank/DDBJ databases">
        <title>Whole genome sequence of Amphibacillus xylinus NBRC 15112.</title>
        <authorList>
            <person name="Nakazawa H."/>
            <person name="Katano Y."/>
            <person name="Nakamura S."/>
            <person name="Sasagawa M."/>
            <person name="Fukada J."/>
            <person name="Arai T."/>
            <person name="Sasakura N."/>
            <person name="Mochizuki D."/>
            <person name="Hosoyama A."/>
            <person name="Harada K."/>
            <person name="Horikawa H."/>
            <person name="Kato Y."/>
            <person name="Harada T."/>
            <person name="Sasaki K."/>
            <person name="Sekiguchi M."/>
            <person name="Hodoyama M."/>
            <person name="Nishiko R."/>
            <person name="Narita H."/>
            <person name="Hanamaki A."/>
            <person name="Hata C."/>
            <person name="Konno Y."/>
            <person name="Niimura Y."/>
            <person name="Yamazaki S."/>
            <person name="Fujita N."/>
        </authorList>
    </citation>
    <scope>NUCLEOTIDE SEQUENCE [LARGE SCALE GENOMIC DNA]</scope>
    <source>
        <strain evidence="2">ATCC 51415 / DSM 6626 / JCM 7361 / LMG 17667 / NBRC 15112 / Ep01</strain>
    </source>
</reference>
<protein>
    <recommendedName>
        <fullName evidence="3">HK97 gp10 family phage protein</fullName>
    </recommendedName>
</protein>